<dbReference type="AlphaFoldDB" id="A0A075GCT8"/>
<sequence length="95" mass="10292">MGDRRPLVIYPEYFDSRLARSAGRRLPVAECVKSPTTEELAALAKGMGLAPKAEEASHPGHWAAGRGRLRLAYGGAKVELLHQLGAKLKAARRTD</sequence>
<dbReference type="GO" id="GO:0006614">
    <property type="term" value="P:SRP-dependent cotranslational protein targeting to membrane"/>
    <property type="evidence" value="ECO:0007669"/>
    <property type="project" value="InterPro"/>
</dbReference>
<keyword evidence="3" id="KW-0687">Ribonucleoprotein</keyword>
<dbReference type="InterPro" id="IPR036521">
    <property type="entry name" value="SRP19-like_sf"/>
</dbReference>
<proteinExistence type="predicted"/>
<evidence type="ECO:0000313" key="4">
    <source>
        <dbReference type="EMBL" id="AIE99482.1"/>
    </source>
</evidence>
<keyword evidence="1" id="KW-0963">Cytoplasm</keyword>
<evidence type="ECO:0000256" key="3">
    <source>
        <dbReference type="ARBA" id="ARBA00023274"/>
    </source>
</evidence>
<evidence type="ECO:0000256" key="1">
    <source>
        <dbReference type="ARBA" id="ARBA00022490"/>
    </source>
</evidence>
<protein>
    <submittedName>
        <fullName evidence="4">Signal recognition particle protein Srp19</fullName>
    </submittedName>
</protein>
<dbReference type="Pfam" id="PF01922">
    <property type="entry name" value="SRP19"/>
    <property type="match status" value="1"/>
</dbReference>
<keyword evidence="2" id="KW-0733">Signal recognition particle</keyword>
<dbReference type="GO" id="GO:0048500">
    <property type="term" value="C:signal recognition particle"/>
    <property type="evidence" value="ECO:0007669"/>
    <property type="project" value="InterPro"/>
</dbReference>
<dbReference type="Gene3D" id="3.30.56.30">
    <property type="entry name" value="Signal recognition particle, SRP19-like subunit"/>
    <property type="match status" value="1"/>
</dbReference>
<name>A0A075GCT8_9EURY</name>
<dbReference type="EMBL" id="KF900564">
    <property type="protein sequence ID" value="AIE99482.1"/>
    <property type="molecule type" value="Genomic_DNA"/>
</dbReference>
<dbReference type="GO" id="GO:0008312">
    <property type="term" value="F:7S RNA binding"/>
    <property type="evidence" value="ECO:0007669"/>
    <property type="project" value="InterPro"/>
</dbReference>
<dbReference type="InterPro" id="IPR002778">
    <property type="entry name" value="Signal_recog_particle_SRP19"/>
</dbReference>
<organism evidence="4">
    <name type="scientific">uncultured marine group II/III euryarchaeote KM3_110_C01</name>
    <dbReference type="NCBI Taxonomy" id="1457851"/>
    <lineage>
        <taxon>Archaea</taxon>
        <taxon>Methanobacteriati</taxon>
        <taxon>Methanobacteriota</taxon>
        <taxon>environmental samples</taxon>
    </lineage>
</organism>
<dbReference type="SUPFAM" id="SSF69695">
    <property type="entry name" value="SRP19"/>
    <property type="match status" value="1"/>
</dbReference>
<accession>A0A075GCT8</accession>
<evidence type="ECO:0000256" key="2">
    <source>
        <dbReference type="ARBA" id="ARBA00023135"/>
    </source>
</evidence>
<reference evidence="4" key="1">
    <citation type="journal article" date="2014" name="Genome Biol. Evol.">
        <title>Pangenome evidence for extensive interdomain horizontal transfer affecting lineage core and shell genes in uncultured planktonic thaumarchaeota and euryarchaeota.</title>
        <authorList>
            <person name="Deschamps P."/>
            <person name="Zivanovic Y."/>
            <person name="Moreira D."/>
            <person name="Rodriguez-Valera F."/>
            <person name="Lopez-Garcia P."/>
        </authorList>
    </citation>
    <scope>NUCLEOTIDE SEQUENCE</scope>
</reference>